<proteinExistence type="predicted"/>
<feature type="compositionally biased region" description="Pro residues" evidence="1">
    <location>
        <begin position="1"/>
        <end position="13"/>
    </location>
</feature>
<dbReference type="AlphaFoldDB" id="A0A1D6FFG2"/>
<reference evidence="2" key="1">
    <citation type="submission" date="2015-12" db="EMBL/GenBank/DDBJ databases">
        <title>Update maize B73 reference genome by single molecule sequencing technologies.</title>
        <authorList>
            <consortium name="Maize Genome Sequencing Project"/>
            <person name="Ware D."/>
        </authorList>
    </citation>
    <scope>NUCLEOTIDE SEQUENCE</scope>
    <source>
        <tissue evidence="2">Seedling</tissue>
    </source>
</reference>
<accession>A0A1D6FFG2</accession>
<name>A0A1D6FFG2_MAIZE</name>
<sequence length="173" mass="18663">MCTLPPTPPPIPLPGSCSSVLPRPSGPAVRSHSGMGRQRRRVPADAQAEPEVRGDARLGHWVHDAVGRYGCAVPRTPERWPMLPRTPEYAPAPRREQARWGGESEAEALALYESRAESLRPAFLLTVAFALCFSLALRGSAQRANHRLAEKEIVVVLSSASAVLVDSSVAVVD</sequence>
<gene>
    <name evidence="2" type="ORF">ZEAMMB73_Zm00001d008787</name>
</gene>
<dbReference type="InParanoid" id="A0A1D6FFG2"/>
<protein>
    <submittedName>
        <fullName evidence="2">Uncharacterized protein</fullName>
    </submittedName>
</protein>
<feature type="region of interest" description="Disordered" evidence="1">
    <location>
        <begin position="1"/>
        <end position="52"/>
    </location>
</feature>
<evidence type="ECO:0000256" key="1">
    <source>
        <dbReference type="SAM" id="MobiDB-lite"/>
    </source>
</evidence>
<dbReference type="EMBL" id="CM000784">
    <property type="protein sequence ID" value="AQK90677.1"/>
    <property type="molecule type" value="Genomic_DNA"/>
</dbReference>
<evidence type="ECO:0000313" key="2">
    <source>
        <dbReference type="EMBL" id="AQK90677.1"/>
    </source>
</evidence>
<dbReference type="ExpressionAtlas" id="A0A1D6FFG2">
    <property type="expression patterns" value="baseline"/>
</dbReference>
<organism evidence="2">
    <name type="scientific">Zea mays</name>
    <name type="common">Maize</name>
    <dbReference type="NCBI Taxonomy" id="4577"/>
    <lineage>
        <taxon>Eukaryota</taxon>
        <taxon>Viridiplantae</taxon>
        <taxon>Streptophyta</taxon>
        <taxon>Embryophyta</taxon>
        <taxon>Tracheophyta</taxon>
        <taxon>Spermatophyta</taxon>
        <taxon>Magnoliopsida</taxon>
        <taxon>Liliopsida</taxon>
        <taxon>Poales</taxon>
        <taxon>Poaceae</taxon>
        <taxon>PACMAD clade</taxon>
        <taxon>Panicoideae</taxon>
        <taxon>Andropogonodae</taxon>
        <taxon>Andropogoneae</taxon>
        <taxon>Tripsacinae</taxon>
        <taxon>Zea</taxon>
    </lineage>
</organism>